<protein>
    <submittedName>
        <fullName evidence="7">Uncharacterized protein</fullName>
    </submittedName>
</protein>
<evidence type="ECO:0000259" key="6">
    <source>
        <dbReference type="Pfam" id="PF08100"/>
    </source>
</evidence>
<feature type="domain" description="O-methyltransferase dimerisation" evidence="6">
    <location>
        <begin position="58"/>
        <end position="117"/>
    </location>
</feature>
<reference evidence="7 8" key="1">
    <citation type="submission" date="2015-06" db="EMBL/GenBank/DDBJ databases">
        <title>Talaromyces atroroseus IBT 11181 draft genome.</title>
        <authorList>
            <person name="Rasmussen K.B."/>
            <person name="Rasmussen S."/>
            <person name="Petersen B."/>
            <person name="Sicheritz-Ponten T."/>
            <person name="Mortensen U.H."/>
            <person name="Thrane U."/>
        </authorList>
    </citation>
    <scope>NUCLEOTIDE SEQUENCE [LARGE SCALE GENOMIC DNA]</scope>
    <source>
        <strain evidence="7 8">IBT 11181</strain>
    </source>
</reference>
<organism evidence="7 8">
    <name type="scientific">Talaromyces atroroseus</name>
    <dbReference type="NCBI Taxonomy" id="1441469"/>
    <lineage>
        <taxon>Eukaryota</taxon>
        <taxon>Fungi</taxon>
        <taxon>Dikarya</taxon>
        <taxon>Ascomycota</taxon>
        <taxon>Pezizomycotina</taxon>
        <taxon>Eurotiomycetes</taxon>
        <taxon>Eurotiomycetidae</taxon>
        <taxon>Eurotiales</taxon>
        <taxon>Trichocomaceae</taxon>
        <taxon>Talaromyces</taxon>
        <taxon>Talaromyces sect. Trachyspermi</taxon>
    </lineage>
</organism>
<feature type="domain" description="O-methyltransferase C-terminal" evidence="5">
    <location>
        <begin position="158"/>
        <end position="361"/>
    </location>
</feature>
<evidence type="ECO:0000259" key="5">
    <source>
        <dbReference type="Pfam" id="PF00891"/>
    </source>
</evidence>
<evidence type="ECO:0000313" key="7">
    <source>
        <dbReference type="EMBL" id="OKL61815.1"/>
    </source>
</evidence>
<keyword evidence="3" id="KW-0949">S-adenosyl-L-methionine</keyword>
<proteinExistence type="predicted"/>
<dbReference type="Pfam" id="PF00891">
    <property type="entry name" value="Methyltransf_2"/>
    <property type="match status" value="1"/>
</dbReference>
<evidence type="ECO:0000256" key="2">
    <source>
        <dbReference type="ARBA" id="ARBA00022679"/>
    </source>
</evidence>
<evidence type="ECO:0000256" key="3">
    <source>
        <dbReference type="ARBA" id="ARBA00022691"/>
    </source>
</evidence>
<dbReference type="InterPro" id="IPR016461">
    <property type="entry name" value="COMT-like"/>
</dbReference>
<accession>A0A225B4N0</accession>
<dbReference type="GeneID" id="31002782"/>
<evidence type="ECO:0000256" key="1">
    <source>
        <dbReference type="ARBA" id="ARBA00022603"/>
    </source>
</evidence>
<dbReference type="RefSeq" id="XP_020121936.1">
    <property type="nucleotide sequence ID" value="XM_020265133.1"/>
</dbReference>
<dbReference type="OrthoDB" id="4214624at2759"/>
<gene>
    <name evidence="7" type="ORF">UA08_03027</name>
</gene>
<dbReference type="EMBL" id="LFMY01000003">
    <property type="protein sequence ID" value="OKL61815.1"/>
    <property type="molecule type" value="Genomic_DNA"/>
</dbReference>
<keyword evidence="2" id="KW-0808">Transferase</keyword>
<dbReference type="PROSITE" id="PS51683">
    <property type="entry name" value="SAM_OMT_II"/>
    <property type="match status" value="1"/>
</dbReference>
<dbReference type="Pfam" id="PF08100">
    <property type="entry name" value="Dimerisation"/>
    <property type="match status" value="1"/>
</dbReference>
<dbReference type="AlphaFoldDB" id="A0A225B4N0"/>
<dbReference type="Proteomes" id="UP000214365">
    <property type="component" value="Unassembled WGS sequence"/>
</dbReference>
<keyword evidence="1" id="KW-0489">Methyltransferase</keyword>
<keyword evidence="8" id="KW-1185">Reference proteome</keyword>
<dbReference type="GO" id="GO:0008171">
    <property type="term" value="F:O-methyltransferase activity"/>
    <property type="evidence" value="ECO:0007669"/>
    <property type="project" value="InterPro"/>
</dbReference>
<dbReference type="InterPro" id="IPR036390">
    <property type="entry name" value="WH_DNA-bd_sf"/>
</dbReference>
<dbReference type="InterPro" id="IPR029063">
    <property type="entry name" value="SAM-dependent_MTases_sf"/>
</dbReference>
<dbReference type="InterPro" id="IPR012967">
    <property type="entry name" value="COMT_dimerisation"/>
</dbReference>
<dbReference type="PANTHER" id="PTHR43712">
    <property type="entry name" value="PUTATIVE (AFU_ORTHOLOGUE AFUA_4G14580)-RELATED"/>
    <property type="match status" value="1"/>
</dbReference>
<comment type="caution">
    <text evidence="7">The sequence shown here is derived from an EMBL/GenBank/DDBJ whole genome shotgun (WGS) entry which is preliminary data.</text>
</comment>
<dbReference type="Gene3D" id="1.10.10.10">
    <property type="entry name" value="Winged helix-like DNA-binding domain superfamily/Winged helix DNA-binding domain"/>
    <property type="match status" value="1"/>
</dbReference>
<dbReference type="SUPFAM" id="SSF46785">
    <property type="entry name" value="Winged helix' DNA-binding domain"/>
    <property type="match status" value="1"/>
</dbReference>
<dbReference type="GO" id="GO:0046983">
    <property type="term" value="F:protein dimerization activity"/>
    <property type="evidence" value="ECO:0007669"/>
    <property type="project" value="InterPro"/>
</dbReference>
<dbReference type="InterPro" id="IPR036388">
    <property type="entry name" value="WH-like_DNA-bd_sf"/>
</dbReference>
<dbReference type="InterPro" id="IPR001077">
    <property type="entry name" value="COMT_C"/>
</dbReference>
<feature type="active site" description="Proton acceptor" evidence="4">
    <location>
        <position position="292"/>
    </location>
</feature>
<name>A0A225B4N0_TALAT</name>
<dbReference type="GO" id="GO:0032259">
    <property type="term" value="P:methylation"/>
    <property type="evidence" value="ECO:0007669"/>
    <property type="project" value="UniProtKB-KW"/>
</dbReference>
<dbReference type="SUPFAM" id="SSF53335">
    <property type="entry name" value="S-adenosyl-L-methionine-dependent methyltransferases"/>
    <property type="match status" value="1"/>
</dbReference>
<evidence type="ECO:0000313" key="8">
    <source>
        <dbReference type="Proteomes" id="UP000214365"/>
    </source>
</evidence>
<evidence type="ECO:0000256" key="4">
    <source>
        <dbReference type="PIRSR" id="PIRSR005739-1"/>
    </source>
</evidence>
<dbReference type="PANTHER" id="PTHR43712:SF1">
    <property type="entry name" value="HYPOTHETICAL O-METHYLTRANSFERASE (EUROFUNG)-RELATED"/>
    <property type="match status" value="1"/>
</dbReference>
<dbReference type="PIRSF" id="PIRSF005739">
    <property type="entry name" value="O-mtase"/>
    <property type="match status" value="1"/>
</dbReference>
<dbReference type="Gene3D" id="3.40.50.150">
    <property type="entry name" value="Vaccinia Virus protein VP39"/>
    <property type="match status" value="1"/>
</dbReference>
<sequence>MELAIAQIRSLAQSADRAGRQEILSALGKLQSELEDPMETLMRLSNFVRVMSQNPFHVQLFQALADTSEFLDVNQIAKTTGMSSELLARILRYLASMNIIEENPSGQYAANKITRFFAIPRVQGQVLHGFETNIPVARELFSFLASTNYQDITKNTHTPFQKAYNTDLHPFEWFAQNPKRFEHFHQGMAAMASAAWIDAAEVFQRAANQVPPTTPSTKEAPFFVDVGGGYGHQSVLLGKRYPNLLHRIVFQDLPQTLKQVSVTEGIEAQAHDFFTPQPIKGAKFYYLRRVLHDWPDNDALKILQNLASALLPDSRILIDEIVMPDQSAHWHSTMIDLSMMMAFAGKERRAQQWSDLAERSGLCVEQIQTYDQASYASVIIIRSK</sequence>